<evidence type="ECO:0000313" key="2">
    <source>
        <dbReference type="EMBL" id="KAJ9682570.1"/>
    </source>
</evidence>
<proteinExistence type="predicted"/>
<dbReference type="Proteomes" id="UP001168098">
    <property type="component" value="Unassembled WGS sequence"/>
</dbReference>
<dbReference type="EMBL" id="JARBHA010000014">
    <property type="protein sequence ID" value="KAJ9682570.1"/>
    <property type="molecule type" value="Genomic_DNA"/>
</dbReference>
<organism evidence="2 3">
    <name type="scientific">Vitis rotundifolia</name>
    <name type="common">Muscadine grape</name>
    <dbReference type="NCBI Taxonomy" id="103349"/>
    <lineage>
        <taxon>Eukaryota</taxon>
        <taxon>Viridiplantae</taxon>
        <taxon>Streptophyta</taxon>
        <taxon>Embryophyta</taxon>
        <taxon>Tracheophyta</taxon>
        <taxon>Spermatophyta</taxon>
        <taxon>Magnoliopsida</taxon>
        <taxon>eudicotyledons</taxon>
        <taxon>Gunneridae</taxon>
        <taxon>Pentapetalae</taxon>
        <taxon>rosids</taxon>
        <taxon>Vitales</taxon>
        <taxon>Vitaceae</taxon>
        <taxon>Viteae</taxon>
        <taxon>Vitis</taxon>
    </lineage>
</organism>
<keyword evidence="3" id="KW-1185">Reference proteome</keyword>
<protein>
    <submittedName>
        <fullName evidence="2">Uncharacterized protein</fullName>
    </submittedName>
</protein>
<keyword evidence="1" id="KW-0472">Membrane</keyword>
<keyword evidence="1" id="KW-1133">Transmembrane helix</keyword>
<name>A0AA39DG97_VITRO</name>
<dbReference type="AlphaFoldDB" id="A0AA39DG97"/>
<gene>
    <name evidence="2" type="ORF">PVL29_018484</name>
</gene>
<sequence length="307" mass="34341">MPSKNRGRKALAKGSSSKTLKAARDKNLAINPPIQTPSIPKTLAKTFTDGIPFNAFLSKFCKDLYTKVYCERSLVLERQLHLESFLDTPILVLFVKLGWLLLVGLTGTACAPIVCMFYLNIIEHDLGKSYLKLSLFGIVVKVTPEVIVEVLGIPLVETPFVSELKITSELVDRLVLVIHTGSISSPMWVLVTFLTFSVYLFSHRAYICKKGCILFQGQIEGALGSKKKVCRHRAKIQIGEDPSVLAQLWARFDALDEKIYTQSTLLSEQISQFLSHMEKGFSLIDGEMLCNMDQLQALEDFVHKLLS</sequence>
<feature type="transmembrane region" description="Helical" evidence="1">
    <location>
        <begin position="176"/>
        <end position="201"/>
    </location>
</feature>
<accession>A0AA39DG97</accession>
<comment type="caution">
    <text evidence="2">The sequence shown here is derived from an EMBL/GenBank/DDBJ whole genome shotgun (WGS) entry which is preliminary data.</text>
</comment>
<evidence type="ECO:0000256" key="1">
    <source>
        <dbReference type="SAM" id="Phobius"/>
    </source>
</evidence>
<keyword evidence="1" id="KW-0812">Transmembrane</keyword>
<feature type="transmembrane region" description="Helical" evidence="1">
    <location>
        <begin position="97"/>
        <end position="121"/>
    </location>
</feature>
<reference evidence="2 3" key="1">
    <citation type="journal article" date="2023" name="BMC Biotechnol.">
        <title>Vitis rotundifolia cv Carlos genome sequencing.</title>
        <authorList>
            <person name="Huff M."/>
            <person name="Hulse-Kemp A."/>
            <person name="Scheffler B."/>
            <person name="Youngblood R."/>
            <person name="Simpson S."/>
            <person name="Babiker E."/>
            <person name="Staton M."/>
        </authorList>
    </citation>
    <scope>NUCLEOTIDE SEQUENCE [LARGE SCALE GENOMIC DNA]</scope>
    <source>
        <tissue evidence="2">Leaf</tissue>
    </source>
</reference>
<evidence type="ECO:0000313" key="3">
    <source>
        <dbReference type="Proteomes" id="UP001168098"/>
    </source>
</evidence>